<dbReference type="PROSITE" id="PS50931">
    <property type="entry name" value="HTH_LYSR"/>
    <property type="match status" value="1"/>
</dbReference>
<dbReference type="Gene3D" id="3.40.190.290">
    <property type="match status" value="1"/>
</dbReference>
<dbReference type="PANTHER" id="PTHR30419">
    <property type="entry name" value="HTH-TYPE TRANSCRIPTIONAL REGULATOR YBHD"/>
    <property type="match status" value="1"/>
</dbReference>
<dbReference type="Pfam" id="PF03466">
    <property type="entry name" value="LysR_substrate"/>
    <property type="match status" value="1"/>
</dbReference>
<dbReference type="InterPro" id="IPR000847">
    <property type="entry name" value="LysR_HTH_N"/>
</dbReference>
<name>A0A291M4W0_9RHOB</name>
<dbReference type="SUPFAM" id="SSF46785">
    <property type="entry name" value="Winged helix' DNA-binding domain"/>
    <property type="match status" value="1"/>
</dbReference>
<comment type="similarity">
    <text evidence="1">Belongs to the LysR transcriptional regulatory family.</text>
</comment>
<organism evidence="6 7">
    <name type="scientific">Pacificitalea manganoxidans</name>
    <dbReference type="NCBI Taxonomy" id="1411902"/>
    <lineage>
        <taxon>Bacteria</taxon>
        <taxon>Pseudomonadati</taxon>
        <taxon>Pseudomonadota</taxon>
        <taxon>Alphaproteobacteria</taxon>
        <taxon>Rhodobacterales</taxon>
        <taxon>Paracoccaceae</taxon>
        <taxon>Pacificitalea</taxon>
    </lineage>
</organism>
<dbReference type="GO" id="GO:0003700">
    <property type="term" value="F:DNA-binding transcription factor activity"/>
    <property type="evidence" value="ECO:0007669"/>
    <property type="project" value="InterPro"/>
</dbReference>
<sequence length="326" mass="35904">MPGRGTKEREMNGRRLDYLGLVAFVTIADQGSFQRAADMLFLSQAALSRRLRKIEDDLGAPLLIRSSRELSLTAAGQDLLPEARQLLKELHDIYDAARMRGRRVKQQMAFACLPSIASAGVSRVLSDFAARRSEVMFRMLDIPAGSIGEKVRSGEAEFGVTIVTAEIPDMRVRPLIEEEYVLVVPSGHDLAGRAAAERRDLEGMPFARINTQSRNRRLIEDTLGQYGERIEWQFEVQSPVSALNIVAAGRALTILPRSALSMAPPGVTALGFRDVRMGRTLGIVTRRGVTLSEPASALLADIEDWFRDFAQTLAHARSAPRPPIVG</sequence>
<evidence type="ECO:0000256" key="2">
    <source>
        <dbReference type="ARBA" id="ARBA00023015"/>
    </source>
</evidence>
<evidence type="ECO:0000256" key="1">
    <source>
        <dbReference type="ARBA" id="ARBA00009437"/>
    </source>
</evidence>
<evidence type="ECO:0000259" key="5">
    <source>
        <dbReference type="PROSITE" id="PS50931"/>
    </source>
</evidence>
<evidence type="ECO:0000313" key="6">
    <source>
        <dbReference type="EMBL" id="ATI43848.1"/>
    </source>
</evidence>
<gene>
    <name evidence="6" type="ORF">CBW24_17050</name>
</gene>
<dbReference type="EMBL" id="CP021407">
    <property type="protein sequence ID" value="ATI43848.1"/>
    <property type="molecule type" value="Genomic_DNA"/>
</dbReference>
<keyword evidence="2" id="KW-0805">Transcription regulation</keyword>
<dbReference type="InterPro" id="IPR036388">
    <property type="entry name" value="WH-like_DNA-bd_sf"/>
</dbReference>
<keyword evidence="4" id="KW-0804">Transcription</keyword>
<feature type="domain" description="HTH lysR-type" evidence="5">
    <location>
        <begin position="16"/>
        <end position="73"/>
    </location>
</feature>
<reference evidence="6 7" key="1">
    <citation type="submission" date="2017-05" db="EMBL/GenBank/DDBJ databases">
        <title>Comparative genomic and metabolic analysis of manganese-oxidizing mechanisms in Celeribater manganoxidans DY25T: its adaption to the environment of polymetallic nodule.</title>
        <authorList>
            <person name="Wang X."/>
        </authorList>
    </citation>
    <scope>NUCLEOTIDE SEQUENCE [LARGE SCALE GENOMIC DNA]</scope>
    <source>
        <strain evidence="6 7">DY25</strain>
        <plasmid evidence="7">pdy25-c</plasmid>
    </source>
</reference>
<proteinExistence type="inferred from homology"/>
<accession>A0A291M4W0</accession>
<dbReference type="GO" id="GO:0005829">
    <property type="term" value="C:cytosol"/>
    <property type="evidence" value="ECO:0007669"/>
    <property type="project" value="TreeGrafter"/>
</dbReference>
<dbReference type="InterPro" id="IPR050950">
    <property type="entry name" value="HTH-type_LysR_regulators"/>
</dbReference>
<dbReference type="PRINTS" id="PR00039">
    <property type="entry name" value="HTHLYSR"/>
</dbReference>
<dbReference type="OrthoDB" id="9815174at2"/>
<dbReference type="InterPro" id="IPR036390">
    <property type="entry name" value="WH_DNA-bd_sf"/>
</dbReference>
<dbReference type="InterPro" id="IPR005119">
    <property type="entry name" value="LysR_subst-bd"/>
</dbReference>
<geneLocation type="plasmid" evidence="7">
    <name>pdy25-c</name>
</geneLocation>
<dbReference type="Proteomes" id="UP000219050">
    <property type="component" value="Plasmid pDY25-C"/>
</dbReference>
<dbReference type="GO" id="GO:0003677">
    <property type="term" value="F:DNA binding"/>
    <property type="evidence" value="ECO:0007669"/>
    <property type="project" value="UniProtKB-KW"/>
</dbReference>
<evidence type="ECO:0000256" key="3">
    <source>
        <dbReference type="ARBA" id="ARBA00023125"/>
    </source>
</evidence>
<dbReference type="SUPFAM" id="SSF53850">
    <property type="entry name" value="Periplasmic binding protein-like II"/>
    <property type="match status" value="1"/>
</dbReference>
<keyword evidence="3" id="KW-0238">DNA-binding</keyword>
<keyword evidence="6" id="KW-0614">Plasmid</keyword>
<dbReference type="PANTHER" id="PTHR30419:SF8">
    <property type="entry name" value="NITROGEN ASSIMILATION TRANSCRIPTIONAL ACTIVATOR-RELATED"/>
    <property type="match status" value="1"/>
</dbReference>
<dbReference type="Pfam" id="PF00126">
    <property type="entry name" value="HTH_1"/>
    <property type="match status" value="1"/>
</dbReference>
<protein>
    <recommendedName>
        <fullName evidence="5">HTH lysR-type domain-containing protein</fullName>
    </recommendedName>
</protein>
<dbReference type="FunFam" id="1.10.10.10:FF:000001">
    <property type="entry name" value="LysR family transcriptional regulator"/>
    <property type="match status" value="1"/>
</dbReference>
<evidence type="ECO:0000256" key="4">
    <source>
        <dbReference type="ARBA" id="ARBA00023163"/>
    </source>
</evidence>
<dbReference type="AlphaFoldDB" id="A0A291M4W0"/>
<dbReference type="Gene3D" id="1.10.10.10">
    <property type="entry name" value="Winged helix-like DNA-binding domain superfamily/Winged helix DNA-binding domain"/>
    <property type="match status" value="1"/>
</dbReference>
<evidence type="ECO:0000313" key="7">
    <source>
        <dbReference type="Proteomes" id="UP000219050"/>
    </source>
</evidence>
<dbReference type="KEGG" id="cmag:CBW24_17050"/>
<keyword evidence="7" id="KW-1185">Reference proteome</keyword>